<dbReference type="InterPro" id="IPR001509">
    <property type="entry name" value="Epimerase_deHydtase"/>
</dbReference>
<dbReference type="PANTHER" id="PTHR11092">
    <property type="entry name" value="SUGAR NUCLEOTIDE EPIMERASE RELATED"/>
    <property type="match status" value="1"/>
</dbReference>
<reference evidence="2 3" key="1">
    <citation type="journal article" date="2019" name="Sci. Rep.">
        <title>Orb-weaving spider Araneus ventricosus genome elucidates the spidroin gene catalogue.</title>
        <authorList>
            <person name="Kono N."/>
            <person name="Nakamura H."/>
            <person name="Ohtoshi R."/>
            <person name="Moran D.A.P."/>
            <person name="Shinohara A."/>
            <person name="Yoshida Y."/>
            <person name="Fujiwara M."/>
            <person name="Mori M."/>
            <person name="Tomita M."/>
            <person name="Arakawa K."/>
        </authorList>
    </citation>
    <scope>NUCLEOTIDE SEQUENCE [LARGE SCALE GENOMIC DNA]</scope>
</reference>
<dbReference type="Pfam" id="PF01370">
    <property type="entry name" value="Epimerase"/>
    <property type="match status" value="1"/>
</dbReference>
<dbReference type="AlphaFoldDB" id="A0A4Y2SXY1"/>
<dbReference type="OrthoDB" id="276721at2759"/>
<dbReference type="EMBL" id="BGPR01024183">
    <property type="protein sequence ID" value="GBN92029.1"/>
    <property type="molecule type" value="Genomic_DNA"/>
</dbReference>
<gene>
    <name evidence="2" type="primary">Sdr39u1</name>
    <name evidence="2" type="ORF">AVEN_223359_1</name>
</gene>
<proteinExistence type="predicted"/>
<name>A0A4Y2SXY1_ARAVE</name>
<dbReference type="Proteomes" id="UP000499080">
    <property type="component" value="Unassembled WGS sequence"/>
</dbReference>
<dbReference type="Gene3D" id="3.40.50.720">
    <property type="entry name" value="NAD(P)-binding Rossmann-like Domain"/>
    <property type="match status" value="1"/>
</dbReference>
<dbReference type="PANTHER" id="PTHR11092:SF0">
    <property type="entry name" value="EPIMERASE FAMILY PROTEIN SDR39U1"/>
    <property type="match status" value="1"/>
</dbReference>
<dbReference type="SUPFAM" id="SSF51735">
    <property type="entry name" value="NAD(P)-binding Rossmann-fold domains"/>
    <property type="match status" value="1"/>
</dbReference>
<sequence length="169" mass="18693">MTLGTVVIGGGTGFIGRAICKKLKNIGYEVLTVSRQPDLYSMSWNDLSHDGLPSSCVAVINVAGQNVLDPKRRWTPGFQQNVYASRIHTTRLLAEQIQKMKAPPRVFGVISGVGYYRTSQTETYTEDSPGGNHDYFSKLAADWEAASTLPPDLKVRRFIVRSGRHFSSN</sequence>
<accession>A0A4Y2SXY1</accession>
<feature type="domain" description="NAD-dependent epimerase/dehydratase" evidence="1">
    <location>
        <begin position="6"/>
        <end position="146"/>
    </location>
</feature>
<keyword evidence="3" id="KW-1185">Reference proteome</keyword>
<protein>
    <submittedName>
        <fullName evidence="2">Epimerase family protein SDR39U1</fullName>
    </submittedName>
</protein>
<organism evidence="2 3">
    <name type="scientific">Araneus ventricosus</name>
    <name type="common">Orbweaver spider</name>
    <name type="synonym">Epeira ventricosa</name>
    <dbReference type="NCBI Taxonomy" id="182803"/>
    <lineage>
        <taxon>Eukaryota</taxon>
        <taxon>Metazoa</taxon>
        <taxon>Ecdysozoa</taxon>
        <taxon>Arthropoda</taxon>
        <taxon>Chelicerata</taxon>
        <taxon>Arachnida</taxon>
        <taxon>Araneae</taxon>
        <taxon>Araneomorphae</taxon>
        <taxon>Entelegynae</taxon>
        <taxon>Araneoidea</taxon>
        <taxon>Araneidae</taxon>
        <taxon>Araneus</taxon>
    </lineage>
</organism>
<dbReference type="InterPro" id="IPR036291">
    <property type="entry name" value="NAD(P)-bd_dom_sf"/>
</dbReference>
<evidence type="ECO:0000313" key="2">
    <source>
        <dbReference type="EMBL" id="GBN92029.1"/>
    </source>
</evidence>
<evidence type="ECO:0000259" key="1">
    <source>
        <dbReference type="Pfam" id="PF01370"/>
    </source>
</evidence>
<comment type="caution">
    <text evidence="2">The sequence shown here is derived from an EMBL/GenBank/DDBJ whole genome shotgun (WGS) entry which is preliminary data.</text>
</comment>
<evidence type="ECO:0000313" key="3">
    <source>
        <dbReference type="Proteomes" id="UP000499080"/>
    </source>
</evidence>